<sequence length="141" mass="17100">MISKAEMDIAEDILRIYELRNRDRKARGHCLSVEWRYKNNSSIVKLEAVSTDWLRYKPEVFDMVDDVLHTLAKNNRESLNVIQIEYGYISKYYKKPSTPALCKNRRRRYNDTSWAYKVEKALNDFWILMQKHNKFIHYFIK</sequence>
<accession>A0A074VD62</accession>
<proteinExistence type="predicted"/>
<dbReference type="EMBL" id="AVQL01000451">
    <property type="protein sequence ID" value="KEQ00395.1"/>
    <property type="molecule type" value="Genomic_DNA"/>
</dbReference>
<evidence type="ECO:0000313" key="1">
    <source>
        <dbReference type="EMBL" id="KEQ00395.1"/>
    </source>
</evidence>
<dbReference type="AlphaFoldDB" id="A0A074VD62"/>
<organism evidence="1 2">
    <name type="scientific">Snodgrassella alvi SCGC AB-598-J21</name>
    <dbReference type="NCBI Taxonomy" id="1385367"/>
    <lineage>
        <taxon>Bacteria</taxon>
        <taxon>Pseudomonadati</taxon>
        <taxon>Pseudomonadota</taxon>
        <taxon>Betaproteobacteria</taxon>
        <taxon>Neisseriales</taxon>
        <taxon>Neisseriaceae</taxon>
        <taxon>Snodgrassella</taxon>
    </lineage>
</organism>
<protein>
    <submittedName>
        <fullName evidence="1">Ferric reductase NAD binding domain</fullName>
    </submittedName>
</protein>
<name>A0A074VD62_9NEIS</name>
<dbReference type="Proteomes" id="UP000027644">
    <property type="component" value="Unassembled WGS sequence"/>
</dbReference>
<evidence type="ECO:0000313" key="2">
    <source>
        <dbReference type="Proteomes" id="UP000027644"/>
    </source>
</evidence>
<gene>
    <name evidence="1" type="ORF">SASC598J21_017960</name>
</gene>
<reference evidence="1 2" key="1">
    <citation type="journal article" date="2014" name="PLoS Genet.">
        <title>Hidden diversity in honey bee gut symbionts detected by single-cell genomics.</title>
        <authorList>
            <person name="Engel P."/>
            <person name="Stepanauskas R."/>
            <person name="Moran N."/>
        </authorList>
    </citation>
    <scope>NUCLEOTIDE SEQUENCE [LARGE SCALE GENOMIC DNA]</scope>
    <source>
        <strain evidence="1 2">SCGC AB-598-J21</strain>
    </source>
</reference>
<comment type="caution">
    <text evidence="1">The sequence shown here is derived from an EMBL/GenBank/DDBJ whole genome shotgun (WGS) entry which is preliminary data.</text>
</comment>